<dbReference type="STRING" id="7395.A0A1A9UNQ7"/>
<accession>A0A1A9UNQ7</accession>
<reference evidence="6" key="1">
    <citation type="submission" date="2020-05" db="UniProtKB">
        <authorList>
            <consortium name="EnsemblMetazoa"/>
        </authorList>
    </citation>
    <scope>IDENTIFICATION</scope>
    <source>
        <strain evidence="6">TTRI</strain>
    </source>
</reference>
<keyword evidence="3" id="KW-1133">Transmembrane helix</keyword>
<dbReference type="AlphaFoldDB" id="A0A1A9UNQ7"/>
<dbReference type="VEuPathDB" id="VectorBase:GAUT010557"/>
<evidence type="ECO:0000256" key="3">
    <source>
        <dbReference type="ARBA" id="ARBA00022989"/>
    </source>
</evidence>
<protein>
    <submittedName>
        <fullName evidence="6">Uncharacterized protein</fullName>
    </submittedName>
</protein>
<keyword evidence="5" id="KW-0325">Glycoprotein</keyword>
<dbReference type="PANTHER" id="PTHR45951:SF3">
    <property type="entry name" value="PROTEIN DISPATCHED"/>
    <property type="match status" value="1"/>
</dbReference>
<evidence type="ECO:0000256" key="2">
    <source>
        <dbReference type="ARBA" id="ARBA00022692"/>
    </source>
</evidence>
<comment type="subcellular location">
    <subcellularLocation>
        <location evidence="1">Membrane</location>
        <topology evidence="1">Multi-pass membrane protein</topology>
    </subcellularLocation>
</comment>
<dbReference type="InterPro" id="IPR052081">
    <property type="entry name" value="Dispatched_Hh_regulator"/>
</dbReference>
<proteinExistence type="predicted"/>
<dbReference type="EnsemblMetazoa" id="GAUT010557-RA">
    <property type="protein sequence ID" value="GAUT010557-PA"/>
    <property type="gene ID" value="GAUT010557"/>
</dbReference>
<dbReference type="GO" id="GO:0016020">
    <property type="term" value="C:membrane"/>
    <property type="evidence" value="ECO:0007669"/>
    <property type="project" value="UniProtKB-SubCell"/>
</dbReference>
<keyword evidence="7" id="KW-1185">Reference proteome</keyword>
<sequence length="93" mass="10436">MNAFKPILVLLDWELNILESVTMSTAIGLAVDFSLHYGIHYRSSPTCASERCKLNLKHATSDEHLNLYKEMSVIAKSVFENGGVKTTHKLDQN</sequence>
<evidence type="ECO:0000256" key="4">
    <source>
        <dbReference type="ARBA" id="ARBA00023136"/>
    </source>
</evidence>
<keyword evidence="2" id="KW-0812">Transmembrane</keyword>
<dbReference type="Proteomes" id="UP000078200">
    <property type="component" value="Unassembled WGS sequence"/>
</dbReference>
<name>A0A1A9UNQ7_GLOAU</name>
<evidence type="ECO:0000256" key="5">
    <source>
        <dbReference type="ARBA" id="ARBA00023180"/>
    </source>
</evidence>
<evidence type="ECO:0000256" key="1">
    <source>
        <dbReference type="ARBA" id="ARBA00004141"/>
    </source>
</evidence>
<evidence type="ECO:0000313" key="6">
    <source>
        <dbReference type="EnsemblMetazoa" id="GAUT010557-PA"/>
    </source>
</evidence>
<dbReference type="GO" id="GO:0007224">
    <property type="term" value="P:smoothened signaling pathway"/>
    <property type="evidence" value="ECO:0007669"/>
    <property type="project" value="TreeGrafter"/>
</dbReference>
<dbReference type="PANTHER" id="PTHR45951">
    <property type="entry name" value="PROTEIN DISPATCHED-RELATED"/>
    <property type="match status" value="1"/>
</dbReference>
<organism evidence="6 7">
    <name type="scientific">Glossina austeni</name>
    <name type="common">Savannah tsetse fly</name>
    <dbReference type="NCBI Taxonomy" id="7395"/>
    <lineage>
        <taxon>Eukaryota</taxon>
        <taxon>Metazoa</taxon>
        <taxon>Ecdysozoa</taxon>
        <taxon>Arthropoda</taxon>
        <taxon>Hexapoda</taxon>
        <taxon>Insecta</taxon>
        <taxon>Pterygota</taxon>
        <taxon>Neoptera</taxon>
        <taxon>Endopterygota</taxon>
        <taxon>Diptera</taxon>
        <taxon>Brachycera</taxon>
        <taxon>Muscomorpha</taxon>
        <taxon>Hippoboscoidea</taxon>
        <taxon>Glossinidae</taxon>
        <taxon>Glossina</taxon>
    </lineage>
</organism>
<evidence type="ECO:0000313" key="7">
    <source>
        <dbReference type="Proteomes" id="UP000078200"/>
    </source>
</evidence>
<dbReference type="GO" id="GO:0022857">
    <property type="term" value="F:transmembrane transporter activity"/>
    <property type="evidence" value="ECO:0007669"/>
    <property type="project" value="TreeGrafter"/>
</dbReference>
<keyword evidence="4" id="KW-0472">Membrane</keyword>